<organism evidence="1 2">
    <name type="scientific">Setomelanomma holmii</name>
    <dbReference type="NCBI Taxonomy" id="210430"/>
    <lineage>
        <taxon>Eukaryota</taxon>
        <taxon>Fungi</taxon>
        <taxon>Dikarya</taxon>
        <taxon>Ascomycota</taxon>
        <taxon>Pezizomycotina</taxon>
        <taxon>Dothideomycetes</taxon>
        <taxon>Pleosporomycetidae</taxon>
        <taxon>Pleosporales</taxon>
        <taxon>Pleosporineae</taxon>
        <taxon>Phaeosphaeriaceae</taxon>
        <taxon>Setomelanomma</taxon>
    </lineage>
</organism>
<dbReference type="OrthoDB" id="3794622at2759"/>
<gene>
    <name evidence="1" type="ORF">EK21DRAFT_115328</name>
</gene>
<sequence>MVSYTPVEEQRHTLLRDRVHSTNAIRLEKRQHLDTLNTAMALLQQQIFAARTSYKAATQATVTAIDDQSKYATRLFADEIQARLPQEIRDMVYDLLWNEELAKYDLYRNERPWRANEVEHEMIESYPEGWCSEYGFPGNPREEALGPYPHKPFINPEFVGEEIAQEATQAFYRLAGGYVETLDEDCLEDYFRYDNFGVGVEPRKFITSITFFLDICSQVDKYPAYWRQRYDQVPTLELTDAGIESIFGSDAQHIAKITFLIKDENPQTALETLARSLPLYAQLKSVGASITVIYRYHQSYDQAHGYRAQSQSPAQVEPIDLGAILETPRDMWEDRMLQSCQQQRSESYPFVHVSIESYRQFKMEMDRYRQMYPIPGGPVP</sequence>
<protein>
    <submittedName>
        <fullName evidence="1">Uncharacterized protein</fullName>
    </submittedName>
</protein>
<evidence type="ECO:0000313" key="2">
    <source>
        <dbReference type="Proteomes" id="UP000799777"/>
    </source>
</evidence>
<keyword evidence="2" id="KW-1185">Reference proteome</keyword>
<dbReference type="AlphaFoldDB" id="A0A9P4LJT9"/>
<dbReference type="EMBL" id="ML978234">
    <property type="protein sequence ID" value="KAF2026957.1"/>
    <property type="molecule type" value="Genomic_DNA"/>
</dbReference>
<evidence type="ECO:0000313" key="1">
    <source>
        <dbReference type="EMBL" id="KAF2026957.1"/>
    </source>
</evidence>
<name>A0A9P4LJT9_9PLEO</name>
<comment type="caution">
    <text evidence="1">The sequence shown here is derived from an EMBL/GenBank/DDBJ whole genome shotgun (WGS) entry which is preliminary data.</text>
</comment>
<reference evidence="1" key="1">
    <citation type="journal article" date="2020" name="Stud. Mycol.">
        <title>101 Dothideomycetes genomes: a test case for predicting lifestyles and emergence of pathogens.</title>
        <authorList>
            <person name="Haridas S."/>
            <person name="Albert R."/>
            <person name="Binder M."/>
            <person name="Bloem J."/>
            <person name="Labutti K."/>
            <person name="Salamov A."/>
            <person name="Andreopoulos B."/>
            <person name="Baker S."/>
            <person name="Barry K."/>
            <person name="Bills G."/>
            <person name="Bluhm B."/>
            <person name="Cannon C."/>
            <person name="Castanera R."/>
            <person name="Culley D."/>
            <person name="Daum C."/>
            <person name="Ezra D."/>
            <person name="Gonzalez J."/>
            <person name="Henrissat B."/>
            <person name="Kuo A."/>
            <person name="Liang C."/>
            <person name="Lipzen A."/>
            <person name="Lutzoni F."/>
            <person name="Magnuson J."/>
            <person name="Mondo S."/>
            <person name="Nolan M."/>
            <person name="Ohm R."/>
            <person name="Pangilinan J."/>
            <person name="Park H.-J."/>
            <person name="Ramirez L."/>
            <person name="Alfaro M."/>
            <person name="Sun H."/>
            <person name="Tritt A."/>
            <person name="Yoshinaga Y."/>
            <person name="Zwiers L.-H."/>
            <person name="Turgeon B."/>
            <person name="Goodwin S."/>
            <person name="Spatafora J."/>
            <person name="Crous P."/>
            <person name="Grigoriev I."/>
        </authorList>
    </citation>
    <scope>NUCLEOTIDE SEQUENCE</scope>
    <source>
        <strain evidence="1">CBS 110217</strain>
    </source>
</reference>
<dbReference type="Proteomes" id="UP000799777">
    <property type="component" value="Unassembled WGS sequence"/>
</dbReference>
<accession>A0A9P4LJT9</accession>
<proteinExistence type="predicted"/>